<dbReference type="AlphaFoldDB" id="A0A158HAY8"/>
<sequence length="310" mass="35445">MQLPKTLLGGAKDLLPDYVFLSMSHRQKIGRFPNLIKPTTFNEKILYRCLHPDPRYADLTDKLTVRDYVKSKIGEQYLIPLIAEPDAFDRDVFDALPSAFVMKANHGSSFVKVVKNKSQATFEELAALADQWLSKDFYRVARERHYHAIKHRIYFETLLLDERGDVPADYKLHIFAGAGGRRTVCICVISDRFNEHPRGDFYDAQWNLLDIGIGHFERSKSPDPRPENLSMLLDIGQRLAEDFEYVRVDLYSPRGRVYFGELTFTPGAGVLQLRPDSVDYEWGTYFQLHEHAEATLDSAPAGRMPNGAGE</sequence>
<dbReference type="Pfam" id="PF14305">
    <property type="entry name" value="ATPgrasp_TupA"/>
    <property type="match status" value="1"/>
</dbReference>
<dbReference type="RefSeq" id="WP_087630240.1">
    <property type="nucleotide sequence ID" value="NZ_FCNZ02000006.1"/>
</dbReference>
<name>A0A158HAY8_9BURK</name>
<protein>
    <recommendedName>
        <fullName evidence="3">Teichuronopeptide biosynthesis TupA-like protein</fullName>
    </recommendedName>
</protein>
<evidence type="ECO:0008006" key="3">
    <source>
        <dbReference type="Google" id="ProtNLM"/>
    </source>
</evidence>
<proteinExistence type="predicted"/>
<reference evidence="1" key="1">
    <citation type="submission" date="2016-01" db="EMBL/GenBank/DDBJ databases">
        <authorList>
            <person name="Peeters Charlotte."/>
        </authorList>
    </citation>
    <scope>NUCLEOTIDE SEQUENCE</scope>
    <source>
        <strain evidence="1">LMG 22936</strain>
    </source>
</reference>
<evidence type="ECO:0000313" key="1">
    <source>
        <dbReference type="EMBL" id="SAL41171.1"/>
    </source>
</evidence>
<dbReference type="STRING" id="326475.AWB66_02127"/>
<dbReference type="InterPro" id="IPR029465">
    <property type="entry name" value="ATPgrasp_TupA"/>
</dbReference>
<gene>
    <name evidence="1" type="ORF">AWB66_02127</name>
</gene>
<keyword evidence="2" id="KW-1185">Reference proteome</keyword>
<dbReference type="EMBL" id="FCNZ02000006">
    <property type="protein sequence ID" value="SAL41171.1"/>
    <property type="molecule type" value="Genomic_DNA"/>
</dbReference>
<accession>A0A158HAY8</accession>
<evidence type="ECO:0000313" key="2">
    <source>
        <dbReference type="Proteomes" id="UP000054717"/>
    </source>
</evidence>
<organism evidence="1 2">
    <name type="scientific">Caballeronia telluris</name>
    <dbReference type="NCBI Taxonomy" id="326475"/>
    <lineage>
        <taxon>Bacteria</taxon>
        <taxon>Pseudomonadati</taxon>
        <taxon>Pseudomonadota</taxon>
        <taxon>Betaproteobacteria</taxon>
        <taxon>Burkholderiales</taxon>
        <taxon>Burkholderiaceae</taxon>
        <taxon>Caballeronia</taxon>
    </lineage>
</organism>
<dbReference type="Proteomes" id="UP000054717">
    <property type="component" value="Unassembled WGS sequence"/>
</dbReference>
<comment type="caution">
    <text evidence="1">The sequence shown here is derived from an EMBL/GenBank/DDBJ whole genome shotgun (WGS) entry which is preliminary data.</text>
</comment>